<reference evidence="1 2" key="1">
    <citation type="journal article" date="2023" name="Int. J. Mol. Sci.">
        <title>De Novo Assembly and Annotation of 11 Diverse Shrub Willow (Salix) Genomes Reveals Novel Gene Organization in Sex-Linked Regions.</title>
        <authorList>
            <person name="Hyden B."/>
            <person name="Feng K."/>
            <person name="Yates T.B."/>
            <person name="Jawdy S."/>
            <person name="Cereghino C."/>
            <person name="Smart L.B."/>
            <person name="Muchero W."/>
        </authorList>
    </citation>
    <scope>NUCLEOTIDE SEQUENCE [LARGE SCALE GENOMIC DNA]</scope>
    <source>
        <tissue evidence="1">Shoot tip</tissue>
    </source>
</reference>
<dbReference type="AlphaFoldDB" id="A0AAD6K223"/>
<name>A0AAD6K223_9ROSI</name>
<dbReference type="Proteomes" id="UP001162972">
    <property type="component" value="Chromosome 3"/>
</dbReference>
<proteinExistence type="predicted"/>
<protein>
    <submittedName>
        <fullName evidence="1">Uncharacterized protein</fullName>
    </submittedName>
</protein>
<evidence type="ECO:0000313" key="2">
    <source>
        <dbReference type="Proteomes" id="UP001162972"/>
    </source>
</evidence>
<sequence>MRPATGEAGRRRSRLPQESWNRRKWWRLPWTAGKAAVVEERELSWTVEMIRQGELVSCRREAERRPAGRRERN</sequence>
<dbReference type="EMBL" id="JAPFFJ010000012">
    <property type="protein sequence ID" value="KAJ6414364.1"/>
    <property type="molecule type" value="Genomic_DNA"/>
</dbReference>
<keyword evidence="2" id="KW-1185">Reference proteome</keyword>
<gene>
    <name evidence="1" type="ORF">OIU84_003373</name>
</gene>
<accession>A0AAD6K223</accession>
<evidence type="ECO:0000313" key="1">
    <source>
        <dbReference type="EMBL" id="KAJ6414364.1"/>
    </source>
</evidence>
<organism evidence="1 2">
    <name type="scientific">Salix udensis</name>
    <dbReference type="NCBI Taxonomy" id="889485"/>
    <lineage>
        <taxon>Eukaryota</taxon>
        <taxon>Viridiplantae</taxon>
        <taxon>Streptophyta</taxon>
        <taxon>Embryophyta</taxon>
        <taxon>Tracheophyta</taxon>
        <taxon>Spermatophyta</taxon>
        <taxon>Magnoliopsida</taxon>
        <taxon>eudicotyledons</taxon>
        <taxon>Gunneridae</taxon>
        <taxon>Pentapetalae</taxon>
        <taxon>rosids</taxon>
        <taxon>fabids</taxon>
        <taxon>Malpighiales</taxon>
        <taxon>Salicaceae</taxon>
        <taxon>Saliceae</taxon>
        <taxon>Salix</taxon>
    </lineage>
</organism>
<comment type="caution">
    <text evidence="1">The sequence shown here is derived from an EMBL/GenBank/DDBJ whole genome shotgun (WGS) entry which is preliminary data.</text>
</comment>